<reference evidence="4" key="1">
    <citation type="submission" date="2017-01" db="EMBL/GenBank/DDBJ databases">
        <authorList>
            <person name="Varghese N."/>
            <person name="Submissions S."/>
        </authorList>
    </citation>
    <scope>NUCLEOTIDE SEQUENCE [LARGE SCALE GENOMIC DNA]</scope>
    <source>
        <strain evidence="4">DSM 21054</strain>
    </source>
</reference>
<dbReference type="Gene3D" id="3.40.50.2000">
    <property type="entry name" value="Glycogen Phosphorylase B"/>
    <property type="match status" value="2"/>
</dbReference>
<sequence length="356" mass="39614">MSETVTKKVIAHVTFSFTNGGTENVIVDLVNFQVNIFPVVMLVIINNAVDEDLLKQVDARVVVIRLKRSPGSRSPMHVIRLNRILLTYNPDVIHAHHEKVISLIYGASGKKILTVHATGYEVGNMHKYSKVIGISPAVEYDVKARSTNLLNAAIMPNGVDTGKVRSRWLGNFKSPLKMVQIGRLVHSVKGQHILLSALHQLLTVHKVHDFEMHFVGEGPSREFLEQLCHSLGLQKQVSFLGLKDRDWIYDNLCEYGLLIQPSLEEGFGLAIAEAMAANVLSVVADLPAPMMLIENGRLGYYFEKGNAGSCAATIMEVINSSQDQRQKMREAAREHVLTHYSLQTMNEAYVSLYNAS</sequence>
<keyword evidence="4" id="KW-1185">Reference proteome</keyword>
<dbReference type="InterPro" id="IPR001296">
    <property type="entry name" value="Glyco_trans_1"/>
</dbReference>
<dbReference type="Proteomes" id="UP000186917">
    <property type="component" value="Unassembled WGS sequence"/>
</dbReference>
<dbReference type="CDD" id="cd03811">
    <property type="entry name" value="GT4_GT28_WabH-like"/>
    <property type="match status" value="1"/>
</dbReference>
<dbReference type="SUPFAM" id="SSF53756">
    <property type="entry name" value="UDP-Glycosyltransferase/glycogen phosphorylase"/>
    <property type="match status" value="1"/>
</dbReference>
<gene>
    <name evidence="3" type="ORF">SAMN05421788_101569</name>
</gene>
<evidence type="ECO:0000259" key="1">
    <source>
        <dbReference type="Pfam" id="PF00534"/>
    </source>
</evidence>
<dbReference type="RefSeq" id="WP_159445055.1">
    <property type="nucleotide sequence ID" value="NZ_AP017422.1"/>
</dbReference>
<evidence type="ECO:0000259" key="2">
    <source>
        <dbReference type="Pfam" id="PF13439"/>
    </source>
</evidence>
<feature type="domain" description="Glycosyl transferase family 1" evidence="1">
    <location>
        <begin position="173"/>
        <end position="334"/>
    </location>
</feature>
<dbReference type="InterPro" id="IPR028098">
    <property type="entry name" value="Glyco_trans_4-like_N"/>
</dbReference>
<evidence type="ECO:0000313" key="4">
    <source>
        <dbReference type="Proteomes" id="UP000186917"/>
    </source>
</evidence>
<dbReference type="EMBL" id="FTOR01000001">
    <property type="protein sequence ID" value="SIS67636.1"/>
    <property type="molecule type" value="Genomic_DNA"/>
</dbReference>
<dbReference type="KEGG" id="fln:FLA_5175"/>
<dbReference type="PANTHER" id="PTHR12526:SF638">
    <property type="entry name" value="SPORE COAT PROTEIN SA"/>
    <property type="match status" value="1"/>
</dbReference>
<dbReference type="Pfam" id="PF00534">
    <property type="entry name" value="Glycos_transf_1"/>
    <property type="match status" value="1"/>
</dbReference>
<evidence type="ECO:0000313" key="3">
    <source>
        <dbReference type="EMBL" id="SIS67636.1"/>
    </source>
</evidence>
<name>A0A173MNS3_9BACT</name>
<dbReference type="PANTHER" id="PTHR12526">
    <property type="entry name" value="GLYCOSYLTRANSFERASE"/>
    <property type="match status" value="1"/>
</dbReference>
<protein>
    <submittedName>
        <fullName evidence="3">Glycosyltransferase involved in cell wall bisynthesis</fullName>
    </submittedName>
</protein>
<dbReference type="Pfam" id="PF13439">
    <property type="entry name" value="Glyco_transf_4"/>
    <property type="match status" value="1"/>
</dbReference>
<dbReference type="AlphaFoldDB" id="A0A173MNS3"/>
<organism evidence="3 4">
    <name type="scientific">Filimonas lacunae</name>
    <dbReference type="NCBI Taxonomy" id="477680"/>
    <lineage>
        <taxon>Bacteria</taxon>
        <taxon>Pseudomonadati</taxon>
        <taxon>Bacteroidota</taxon>
        <taxon>Chitinophagia</taxon>
        <taxon>Chitinophagales</taxon>
        <taxon>Chitinophagaceae</taxon>
        <taxon>Filimonas</taxon>
    </lineage>
</organism>
<dbReference type="STRING" id="477680.SAMN05421788_101569"/>
<keyword evidence="3" id="KW-0808">Transferase</keyword>
<accession>A0A173MNS3</accession>
<dbReference type="GO" id="GO:0016757">
    <property type="term" value="F:glycosyltransferase activity"/>
    <property type="evidence" value="ECO:0007669"/>
    <property type="project" value="InterPro"/>
</dbReference>
<feature type="domain" description="Glycosyltransferase subfamily 4-like N-terminal" evidence="2">
    <location>
        <begin position="20"/>
        <end position="161"/>
    </location>
</feature>
<proteinExistence type="predicted"/>